<reference evidence="5 6" key="1">
    <citation type="submission" date="2023-11" db="EMBL/GenBank/DDBJ databases">
        <title>Genome sequence of Microbacterium rhizosphaerae KACC 19337.</title>
        <authorList>
            <person name="Choi H."/>
            <person name="Kim S."/>
            <person name="Kim Y."/>
            <person name="Kwon S.-W."/>
            <person name="Heo J."/>
        </authorList>
    </citation>
    <scope>NUCLEOTIDE SEQUENCE [LARGE SCALE GENOMIC DNA]</scope>
    <source>
        <strain evidence="5 6">KACC 19337</strain>
    </source>
</reference>
<dbReference type="InterPro" id="IPR028082">
    <property type="entry name" value="Peripla_BP_I"/>
</dbReference>
<dbReference type="CDD" id="cd01392">
    <property type="entry name" value="HTH_LacI"/>
    <property type="match status" value="1"/>
</dbReference>
<keyword evidence="6" id="KW-1185">Reference proteome</keyword>
<keyword evidence="3" id="KW-0804">Transcription</keyword>
<evidence type="ECO:0000256" key="1">
    <source>
        <dbReference type="ARBA" id="ARBA00023015"/>
    </source>
</evidence>
<keyword evidence="2 5" id="KW-0238">DNA-binding</keyword>
<evidence type="ECO:0000256" key="2">
    <source>
        <dbReference type="ARBA" id="ARBA00023125"/>
    </source>
</evidence>
<dbReference type="SUPFAM" id="SSF53822">
    <property type="entry name" value="Periplasmic binding protein-like I"/>
    <property type="match status" value="1"/>
</dbReference>
<feature type="domain" description="HTH lacI-type" evidence="4">
    <location>
        <begin position="12"/>
        <end position="65"/>
    </location>
</feature>
<evidence type="ECO:0000313" key="5">
    <source>
        <dbReference type="EMBL" id="WPR89713.1"/>
    </source>
</evidence>
<dbReference type="GO" id="GO:0003677">
    <property type="term" value="F:DNA binding"/>
    <property type="evidence" value="ECO:0007669"/>
    <property type="project" value="UniProtKB-KW"/>
</dbReference>
<dbReference type="EMBL" id="CP139368">
    <property type="protein sequence ID" value="WPR89713.1"/>
    <property type="molecule type" value="Genomic_DNA"/>
</dbReference>
<dbReference type="PROSITE" id="PS50932">
    <property type="entry name" value="HTH_LACI_2"/>
    <property type="match status" value="1"/>
</dbReference>
<dbReference type="PANTHER" id="PTHR30146:SF109">
    <property type="entry name" value="HTH-TYPE TRANSCRIPTIONAL REGULATOR GALS"/>
    <property type="match status" value="1"/>
</dbReference>
<organism evidence="5 6">
    <name type="scientific">Microbacterium rhizosphaerae</name>
    <dbReference type="NCBI Taxonomy" id="1678237"/>
    <lineage>
        <taxon>Bacteria</taxon>
        <taxon>Bacillati</taxon>
        <taxon>Actinomycetota</taxon>
        <taxon>Actinomycetes</taxon>
        <taxon>Micrococcales</taxon>
        <taxon>Microbacteriaceae</taxon>
        <taxon>Microbacterium</taxon>
    </lineage>
</organism>
<evidence type="ECO:0000256" key="3">
    <source>
        <dbReference type="ARBA" id="ARBA00023163"/>
    </source>
</evidence>
<dbReference type="Proteomes" id="UP001323798">
    <property type="component" value="Chromosome"/>
</dbReference>
<proteinExistence type="predicted"/>
<protein>
    <submittedName>
        <fullName evidence="5">LacI family DNA-binding transcriptional regulator</fullName>
    </submittedName>
</protein>
<accession>A0ABZ0SM69</accession>
<name>A0ABZ0SM69_9MICO</name>
<dbReference type="Gene3D" id="3.40.50.2300">
    <property type="match status" value="2"/>
</dbReference>
<keyword evidence="1" id="KW-0805">Transcription regulation</keyword>
<dbReference type="PANTHER" id="PTHR30146">
    <property type="entry name" value="LACI-RELATED TRANSCRIPTIONAL REPRESSOR"/>
    <property type="match status" value="1"/>
</dbReference>
<dbReference type="InterPro" id="IPR000843">
    <property type="entry name" value="HTH_LacI"/>
</dbReference>
<sequence length="341" mass="36110">MDSIDADGPRRVTAAEVAALAGVSVGTVSKALSGRGAVRHDTRSRILDAAAELGYRAPHAEPIRTGYGSTGALGVIIEDHFGRLTVPVLQGAIEVLDELDLALLLVDGRGDAIREQHFADALVRRAVDGILVVGAGVYPREPIRGDLPLPVVYALSASTREGDQSVTTDDASGARIAARHLVATGRRRLTFISGPQRDAASMVRLASTRAVLAEHGLDLVHDPLFGHWTEAWGRQAALQLLHSNVEFDAVVCGSDQIARGVLEALRENDVAVPSRVAVTGFDNWDVMVEASRPPLTTVDMSLTDVGRLAARTLVRAVAGDRTPGIQLVDCQLVPRESTAVG</sequence>
<dbReference type="SUPFAM" id="SSF47413">
    <property type="entry name" value="lambda repressor-like DNA-binding domains"/>
    <property type="match status" value="1"/>
</dbReference>
<dbReference type="Gene3D" id="1.10.260.40">
    <property type="entry name" value="lambda repressor-like DNA-binding domains"/>
    <property type="match status" value="1"/>
</dbReference>
<gene>
    <name evidence="5" type="ORF">SM116_00035</name>
</gene>
<dbReference type="Pfam" id="PF13377">
    <property type="entry name" value="Peripla_BP_3"/>
    <property type="match status" value="1"/>
</dbReference>
<dbReference type="SMART" id="SM00354">
    <property type="entry name" value="HTH_LACI"/>
    <property type="match status" value="1"/>
</dbReference>
<dbReference type="InterPro" id="IPR046335">
    <property type="entry name" value="LacI/GalR-like_sensor"/>
</dbReference>
<dbReference type="RefSeq" id="WP_320942427.1">
    <property type="nucleotide sequence ID" value="NZ_BAABEU010000003.1"/>
</dbReference>
<dbReference type="InterPro" id="IPR010982">
    <property type="entry name" value="Lambda_DNA-bd_dom_sf"/>
</dbReference>
<evidence type="ECO:0000313" key="6">
    <source>
        <dbReference type="Proteomes" id="UP001323798"/>
    </source>
</evidence>
<evidence type="ECO:0000259" key="4">
    <source>
        <dbReference type="PROSITE" id="PS50932"/>
    </source>
</evidence>
<dbReference type="Pfam" id="PF00356">
    <property type="entry name" value="LacI"/>
    <property type="match status" value="1"/>
</dbReference>